<organism evidence="2 3">
    <name type="scientific">Mucor saturninus</name>
    <dbReference type="NCBI Taxonomy" id="64648"/>
    <lineage>
        <taxon>Eukaryota</taxon>
        <taxon>Fungi</taxon>
        <taxon>Fungi incertae sedis</taxon>
        <taxon>Mucoromycota</taxon>
        <taxon>Mucoromycotina</taxon>
        <taxon>Mucoromycetes</taxon>
        <taxon>Mucorales</taxon>
        <taxon>Mucorineae</taxon>
        <taxon>Mucoraceae</taxon>
        <taxon>Mucor</taxon>
    </lineage>
</organism>
<gene>
    <name evidence="2" type="ORF">INT47_002662</name>
</gene>
<dbReference type="OrthoDB" id="1862401at2759"/>
<evidence type="ECO:0000313" key="2">
    <source>
        <dbReference type="EMBL" id="KAG2194868.1"/>
    </source>
</evidence>
<dbReference type="Gene3D" id="3.30.559.10">
    <property type="entry name" value="Chloramphenicol acetyltransferase-like domain"/>
    <property type="match status" value="2"/>
</dbReference>
<accession>A0A8H7QLK8</accession>
<dbReference type="InterPro" id="IPR050317">
    <property type="entry name" value="Plant_Fungal_Acyltransferase"/>
</dbReference>
<dbReference type="Proteomes" id="UP000603453">
    <property type="component" value="Unassembled WGS sequence"/>
</dbReference>
<reference evidence="2" key="1">
    <citation type="submission" date="2020-12" db="EMBL/GenBank/DDBJ databases">
        <title>Metabolic potential, ecology and presence of endohyphal bacteria is reflected in genomic diversity of Mucoromycotina.</title>
        <authorList>
            <person name="Muszewska A."/>
            <person name="Okrasinska A."/>
            <person name="Steczkiewicz K."/>
            <person name="Drgas O."/>
            <person name="Orlowska M."/>
            <person name="Perlinska-Lenart U."/>
            <person name="Aleksandrzak-Piekarczyk T."/>
            <person name="Szatraj K."/>
            <person name="Zielenkiewicz U."/>
            <person name="Pilsyk S."/>
            <person name="Malc E."/>
            <person name="Mieczkowski P."/>
            <person name="Kruszewska J.S."/>
            <person name="Biernat P."/>
            <person name="Pawlowska J."/>
        </authorList>
    </citation>
    <scope>NUCLEOTIDE SEQUENCE</scope>
    <source>
        <strain evidence="2">WA0000017839</strain>
    </source>
</reference>
<evidence type="ECO:0000313" key="3">
    <source>
        <dbReference type="Proteomes" id="UP000603453"/>
    </source>
</evidence>
<evidence type="ECO:0008006" key="4">
    <source>
        <dbReference type="Google" id="ProtNLM"/>
    </source>
</evidence>
<protein>
    <recommendedName>
        <fullName evidence="4">Transferase</fullName>
    </recommendedName>
</protein>
<dbReference type="GO" id="GO:0016747">
    <property type="term" value="F:acyltransferase activity, transferring groups other than amino-acyl groups"/>
    <property type="evidence" value="ECO:0007669"/>
    <property type="project" value="TreeGrafter"/>
</dbReference>
<dbReference type="InterPro" id="IPR023213">
    <property type="entry name" value="CAT-like_dom_sf"/>
</dbReference>
<dbReference type="Pfam" id="PF02458">
    <property type="entry name" value="Transferase"/>
    <property type="match status" value="1"/>
</dbReference>
<dbReference type="EMBL" id="JAEPRD010000185">
    <property type="protein sequence ID" value="KAG2194868.1"/>
    <property type="molecule type" value="Genomic_DNA"/>
</dbReference>
<proteinExistence type="predicted"/>
<dbReference type="PANTHER" id="PTHR31642">
    <property type="entry name" value="TRICHOTHECENE 3-O-ACETYLTRANSFERASE"/>
    <property type="match status" value="1"/>
</dbReference>
<evidence type="ECO:0000256" key="1">
    <source>
        <dbReference type="ARBA" id="ARBA00022679"/>
    </source>
</evidence>
<keyword evidence="3" id="KW-1185">Reference proteome</keyword>
<name>A0A8H7QLK8_9FUNG</name>
<keyword evidence="1" id="KW-0808">Transferase</keyword>
<dbReference type="PANTHER" id="PTHR31642:SF310">
    <property type="entry name" value="FATTY ALCOHOL:CAFFEOYL-COA ACYLTRANSFERASE"/>
    <property type="match status" value="1"/>
</dbReference>
<dbReference type="AlphaFoldDB" id="A0A8H7QLK8"/>
<sequence length="459" mass="50664">MIKETCIIYPTSRHTCPSPPLAIPLHGLDLLGPPMDIHNHRFYHSPGCSFTVITDKLKSSLSEALELYPPVAGTVKTKENGEVYISTEAIGTPFTTEVIDAPYVCDFERLSPRNTLPIPLLSPSLAVKVTKFSCGVVVVASSINHQITDLCGYLDFLKLWSKLARGEAADFTKIPTSWFHNPGRFFSEADNYTSGNPPPPFEVHSAPLTGPQALLLATSNFTRWKITKSSLQRLKQDLSPSAPEKWISSGDALVAIISGAITRARESKKVKRLEGRSPEESQIEAISMAADGRERAPEGNMAEGQYFGNFNVLLSSEVCRSDLLSSTNEAASRVALAIRNTLNAELSPEAVKSKISFFEDPKNIEPPGRISWTVDVIFTNWCKFDLKSKDYDLGWGKPFLATDGAGCIFPPGYCLLTKDYDTSDIFMLITVEEEAADKLIRDLMLNVYAEREPNQSYKV</sequence>
<comment type="caution">
    <text evidence="2">The sequence shown here is derived from an EMBL/GenBank/DDBJ whole genome shotgun (WGS) entry which is preliminary data.</text>
</comment>